<evidence type="ECO:0000313" key="2">
    <source>
        <dbReference type="EMBL" id="MBR7796411.1"/>
    </source>
</evidence>
<keyword evidence="1" id="KW-1133">Transmembrane helix</keyword>
<dbReference type="InterPro" id="IPR021683">
    <property type="entry name" value="DUF3267"/>
</dbReference>
<dbReference type="Proteomes" id="UP000675284">
    <property type="component" value="Unassembled WGS sequence"/>
</dbReference>
<name>A0A941IBG5_9BACI</name>
<dbReference type="AlphaFoldDB" id="A0A941IBG5"/>
<accession>A0A941IBG5</accession>
<dbReference type="EMBL" id="JAGSOT010000026">
    <property type="protein sequence ID" value="MBR7796411.1"/>
    <property type="molecule type" value="Genomic_DNA"/>
</dbReference>
<evidence type="ECO:0000313" key="3">
    <source>
        <dbReference type="Proteomes" id="UP000675284"/>
    </source>
</evidence>
<protein>
    <submittedName>
        <fullName evidence="2">DUF3267 domain-containing protein</fullName>
    </submittedName>
</protein>
<feature type="transmembrane region" description="Helical" evidence="1">
    <location>
        <begin position="161"/>
        <end position="181"/>
    </location>
</feature>
<feature type="transmembrane region" description="Helical" evidence="1">
    <location>
        <begin position="35"/>
        <end position="58"/>
    </location>
</feature>
<organism evidence="2 3">
    <name type="scientific">Virgibacillus salarius</name>
    <dbReference type="NCBI Taxonomy" id="447199"/>
    <lineage>
        <taxon>Bacteria</taxon>
        <taxon>Bacillati</taxon>
        <taxon>Bacillota</taxon>
        <taxon>Bacilli</taxon>
        <taxon>Bacillales</taxon>
        <taxon>Bacillaceae</taxon>
        <taxon>Virgibacillus</taxon>
    </lineage>
</organism>
<gene>
    <name evidence="2" type="ORF">KCX74_10225</name>
</gene>
<keyword evidence="3" id="KW-1185">Reference proteome</keyword>
<keyword evidence="1" id="KW-0472">Membrane</keyword>
<proteinExistence type="predicted"/>
<keyword evidence="1" id="KW-0812">Transmembrane</keyword>
<reference evidence="2" key="1">
    <citation type="submission" date="2021-04" db="EMBL/GenBank/DDBJ databases">
        <title>Isolation and polyphasic classification of algal microorganism.</title>
        <authorList>
            <person name="Wang S."/>
        </authorList>
    </citation>
    <scope>NUCLEOTIDE SEQUENCE</scope>
    <source>
        <strain evidence="2">720a</strain>
    </source>
</reference>
<dbReference type="Pfam" id="PF11667">
    <property type="entry name" value="DUF3267"/>
    <property type="match status" value="1"/>
</dbReference>
<feature type="transmembrane region" description="Helical" evidence="1">
    <location>
        <begin position="78"/>
        <end position="99"/>
    </location>
</feature>
<comment type="caution">
    <text evidence="2">The sequence shown here is derived from an EMBL/GenBank/DDBJ whole genome shotgun (WGS) entry which is preliminary data.</text>
</comment>
<feature type="transmembrane region" description="Helical" evidence="1">
    <location>
        <begin position="130"/>
        <end position="155"/>
    </location>
</feature>
<evidence type="ECO:0000256" key="1">
    <source>
        <dbReference type="SAM" id="Phobius"/>
    </source>
</evidence>
<sequence>MKIRNNLPKSNPHLHIDLIKKGWVPMREPKHLCHAILLSIPLMMVAAILSIGVIHIFSTISFHEFGLTADKISLTINVPIIFMLILLLILHEIFHLIFIPHFITSDKTYLGLTLFGGFVITEEEIVKSRYILITIAPFITISIIAPLLLGMLGLLTPALKFLIILNAMASSVDILNLLLILKQVPKNAILTSNGPYTYWRDIEVNEEIK</sequence>